<gene>
    <name evidence="2" type="ORF">FYJ64_06650</name>
</gene>
<proteinExistence type="predicted"/>
<feature type="region of interest" description="Disordered" evidence="1">
    <location>
        <begin position="1"/>
        <end position="24"/>
    </location>
</feature>
<dbReference type="GeneID" id="303115003"/>
<organism evidence="2 3">
    <name type="scientific">Hornefia butyriciproducens</name>
    <dbReference type="NCBI Taxonomy" id="2652293"/>
    <lineage>
        <taxon>Bacteria</taxon>
        <taxon>Bacillati</taxon>
        <taxon>Bacillota</taxon>
        <taxon>Clostridia</taxon>
        <taxon>Peptostreptococcales</taxon>
        <taxon>Anaerovoracaceae</taxon>
        <taxon>Hornefia</taxon>
    </lineage>
</organism>
<dbReference type="Pfam" id="PF09919">
    <property type="entry name" value="DUF2149"/>
    <property type="match status" value="1"/>
</dbReference>
<dbReference type="Proteomes" id="UP000474676">
    <property type="component" value="Unassembled WGS sequence"/>
</dbReference>
<evidence type="ECO:0000313" key="3">
    <source>
        <dbReference type="Proteomes" id="UP000474676"/>
    </source>
</evidence>
<evidence type="ECO:0000256" key="1">
    <source>
        <dbReference type="SAM" id="MobiDB-lite"/>
    </source>
</evidence>
<dbReference type="RefSeq" id="WP_154574436.1">
    <property type="nucleotide sequence ID" value="NZ_JAXFLN010000014.1"/>
</dbReference>
<reference evidence="2 3" key="1">
    <citation type="submission" date="2019-08" db="EMBL/GenBank/DDBJ databases">
        <title>In-depth cultivation of the pig gut microbiome towards novel bacterial diversity and tailored functional studies.</title>
        <authorList>
            <person name="Wylensek D."/>
            <person name="Hitch T.C.A."/>
            <person name="Clavel T."/>
        </authorList>
    </citation>
    <scope>NUCLEOTIDE SEQUENCE [LARGE SCALE GENOMIC DNA]</scope>
    <source>
        <strain evidence="2 3">WCA-MUC-591-APC-3H</strain>
    </source>
</reference>
<dbReference type="EMBL" id="VUMZ01000005">
    <property type="protein sequence ID" value="MST51993.1"/>
    <property type="molecule type" value="Genomic_DNA"/>
</dbReference>
<protein>
    <submittedName>
        <fullName evidence="2">DUF2149 domain-containing protein</fullName>
    </submittedName>
</protein>
<dbReference type="AlphaFoldDB" id="A0A6L5Y5Y0"/>
<keyword evidence="3" id="KW-1185">Reference proteome</keyword>
<evidence type="ECO:0000313" key="2">
    <source>
        <dbReference type="EMBL" id="MST51993.1"/>
    </source>
</evidence>
<dbReference type="InterPro" id="IPR018676">
    <property type="entry name" value="DUF2149"/>
</dbReference>
<sequence length="107" mass="12128">MLRDRKRLSRRFDAEESPNPLDSLSNLSDVMLVFACGLMVALIINLKVDVSRLDQAVIQYKDTSSKTTVEKSGGKGMEKMGTVYKDPKTGKTYIVDQKKERKRTDKN</sequence>
<name>A0A6L5Y5Y0_9FIRM</name>
<comment type="caution">
    <text evidence="2">The sequence shown here is derived from an EMBL/GenBank/DDBJ whole genome shotgun (WGS) entry which is preliminary data.</text>
</comment>
<accession>A0A6L5Y5Y0</accession>